<dbReference type="InterPro" id="IPR051829">
    <property type="entry name" value="Multiheme_Cytochr_ET"/>
</dbReference>
<dbReference type="PANTHER" id="PTHR35038">
    <property type="entry name" value="DISSIMILATORY SULFITE REDUCTASE SIRA"/>
    <property type="match status" value="1"/>
</dbReference>
<name>A0ABX5XNL9_9BACT</name>
<dbReference type="InterPro" id="IPR036280">
    <property type="entry name" value="Multihaem_cyt_sf"/>
</dbReference>
<keyword evidence="3" id="KW-0472">Membrane</keyword>
<evidence type="ECO:0000256" key="3">
    <source>
        <dbReference type="SAM" id="Phobius"/>
    </source>
</evidence>
<sequence length="678" mass="73457">MRRDNLEIPQPPINDRPGDSWMPAVDGAGSDGAARVRTWSGRRRRWTIVFFTCVLLGALATLAMMPAEQLFKPGELSTPHAQILAGSVSGEKCAACHHQAAFSLAAWFHSASDSHAADSHAADSHAAVTQSDLCMDCHHRTINANLALAAHNLPVSVRDQMTETIRLASKRSDAASTGLLPRWIPDAAVDQNDVACRACHQEHHGAEADLLSLSNNQCQTCHSERFGAFADSHPDWEGWPYGRGGELSFNHATHQQTHFPSWKSGAETFDCLICHPAGPTGELVRVASYETSCQTCHDEAMNVRAGKGIDFVALPSLPRNALNNVSGWPEGATGFADGVISPLAELMLRADPAVTKIVRSVPGGDVSRLSIEDPQTDETLARLANGYQRLIDDVGRRGQSAIQERLLQLGISPGPFQPVLRSLSPQLIESAGQKWFAQTDLTGTQSATITRPRPKIRLVIADDDDLLGAELLGSSLLGEPGDEDALLDDPLLEDPLQQDPLAGSNERSSTVVSAVPPSDLVQVGGWYRNDQRFAISYRGNGHGDPVMVGMIETFAQLAEHDPLKQRFFDGPFVAACVSCHPGATAIPASWRAKRLVGQRSEFTKFSHRPHLSVSALGDCSHCHQVRDRQTMPDHEFVFAGSEFKALERESCAACHHANAAGEDCTQCHRYHISDGGLR</sequence>
<dbReference type="Proteomes" id="UP000318081">
    <property type="component" value="Chromosome"/>
</dbReference>
<reference evidence="4 5" key="1">
    <citation type="submission" date="2019-02" db="EMBL/GenBank/DDBJ databases">
        <title>Deep-cultivation of Planctomycetes and their phenomic and genomic characterization uncovers novel biology.</title>
        <authorList>
            <person name="Wiegand S."/>
            <person name="Jogler M."/>
            <person name="Boedeker C."/>
            <person name="Pinto D."/>
            <person name="Vollmers J."/>
            <person name="Rivas-Marin E."/>
            <person name="Kohn T."/>
            <person name="Peeters S.H."/>
            <person name="Heuer A."/>
            <person name="Rast P."/>
            <person name="Oberbeckmann S."/>
            <person name="Bunk B."/>
            <person name="Jeske O."/>
            <person name="Meyerdierks A."/>
            <person name="Storesund J.E."/>
            <person name="Kallscheuer N."/>
            <person name="Luecker S."/>
            <person name="Lage O.M."/>
            <person name="Pohl T."/>
            <person name="Merkel B.J."/>
            <person name="Hornburger P."/>
            <person name="Mueller R.-W."/>
            <person name="Bruemmer F."/>
            <person name="Labrenz M."/>
            <person name="Spormann A.M."/>
            <person name="Op den Camp H."/>
            <person name="Overmann J."/>
            <person name="Amann R."/>
            <person name="Jetten M.S.M."/>
            <person name="Mascher T."/>
            <person name="Medema M.H."/>
            <person name="Devos D.P."/>
            <person name="Kaster A.-K."/>
            <person name="Ovreas L."/>
            <person name="Rohde M."/>
            <person name="Galperin M.Y."/>
            <person name="Jogler C."/>
        </authorList>
    </citation>
    <scope>NUCLEOTIDE SEQUENCE [LARGE SCALE GENOMIC DNA]</scope>
    <source>
        <strain evidence="4 5">TBK1r</strain>
    </source>
</reference>
<keyword evidence="1" id="KW-0732">Signal</keyword>
<protein>
    <submittedName>
        <fullName evidence="4">Doubled CXXCH motif (Paired_CXXCH_1)</fullName>
    </submittedName>
</protein>
<accession>A0ABX5XNL9</accession>
<dbReference type="Gene3D" id="1.10.1130.10">
    <property type="entry name" value="Flavocytochrome C3, Chain A"/>
    <property type="match status" value="1"/>
</dbReference>
<keyword evidence="5" id="KW-1185">Reference proteome</keyword>
<feature type="region of interest" description="Disordered" evidence="2">
    <location>
        <begin position="1"/>
        <end position="34"/>
    </location>
</feature>
<evidence type="ECO:0000313" key="5">
    <source>
        <dbReference type="Proteomes" id="UP000318081"/>
    </source>
</evidence>
<dbReference type="Gene3D" id="3.90.10.10">
    <property type="entry name" value="Cytochrome C3"/>
    <property type="match status" value="1"/>
</dbReference>
<gene>
    <name evidence="4" type="ORF">TBK1r_04220</name>
</gene>
<dbReference type="EMBL" id="CP036432">
    <property type="protein sequence ID" value="QDV81504.1"/>
    <property type="molecule type" value="Genomic_DNA"/>
</dbReference>
<dbReference type="PANTHER" id="PTHR35038:SF10">
    <property type="entry name" value="HIGH-MOLECULAR-WEIGHT CYTOCHROME C"/>
    <property type="match status" value="1"/>
</dbReference>
<evidence type="ECO:0000256" key="2">
    <source>
        <dbReference type="SAM" id="MobiDB-lite"/>
    </source>
</evidence>
<keyword evidence="3" id="KW-0812">Transmembrane</keyword>
<proteinExistence type="predicted"/>
<feature type="region of interest" description="Disordered" evidence="2">
    <location>
        <begin position="493"/>
        <end position="512"/>
    </location>
</feature>
<feature type="compositionally biased region" description="Low complexity" evidence="2">
    <location>
        <begin position="493"/>
        <end position="502"/>
    </location>
</feature>
<dbReference type="RefSeq" id="WP_145207293.1">
    <property type="nucleotide sequence ID" value="NZ_CP036432.1"/>
</dbReference>
<keyword evidence="3" id="KW-1133">Transmembrane helix</keyword>
<evidence type="ECO:0000256" key="1">
    <source>
        <dbReference type="ARBA" id="ARBA00022729"/>
    </source>
</evidence>
<organism evidence="4 5">
    <name type="scientific">Stieleria magnilauensis</name>
    <dbReference type="NCBI Taxonomy" id="2527963"/>
    <lineage>
        <taxon>Bacteria</taxon>
        <taxon>Pseudomonadati</taxon>
        <taxon>Planctomycetota</taxon>
        <taxon>Planctomycetia</taxon>
        <taxon>Pirellulales</taxon>
        <taxon>Pirellulaceae</taxon>
        <taxon>Stieleria</taxon>
    </lineage>
</organism>
<feature type="transmembrane region" description="Helical" evidence="3">
    <location>
        <begin position="46"/>
        <end position="67"/>
    </location>
</feature>
<evidence type="ECO:0000313" key="4">
    <source>
        <dbReference type="EMBL" id="QDV81504.1"/>
    </source>
</evidence>
<dbReference type="SUPFAM" id="SSF48695">
    <property type="entry name" value="Multiheme cytochromes"/>
    <property type="match status" value="2"/>
</dbReference>